<sequence>MKTSIKLNIKAKKLKELSKERAKLVGGAGGGDSNRPQQAQSSYWPTLYTCNC</sequence>
<evidence type="ECO:0000313" key="2">
    <source>
        <dbReference type="Proteomes" id="UP001152485"/>
    </source>
</evidence>
<reference evidence="1 2" key="1">
    <citation type="submission" date="2022-07" db="EMBL/GenBank/DDBJ databases">
        <authorList>
            <person name="Criscuolo A."/>
        </authorList>
    </citation>
    <scope>NUCLEOTIDE SEQUENCE [LARGE SCALE GENOMIC DNA]</scope>
    <source>
        <strain evidence="2">CIP 111951</strain>
    </source>
</reference>
<gene>
    <name evidence="1" type="ORF">PSECIP111951_00544</name>
</gene>
<protein>
    <recommendedName>
        <fullName evidence="3">Natural product</fullName>
    </recommendedName>
</protein>
<evidence type="ECO:0008006" key="3">
    <source>
        <dbReference type="Google" id="ProtNLM"/>
    </source>
</evidence>
<accession>A0ABN8UGY7</accession>
<dbReference type="Proteomes" id="UP001152485">
    <property type="component" value="Unassembled WGS sequence"/>
</dbReference>
<evidence type="ECO:0000313" key="1">
    <source>
        <dbReference type="EMBL" id="CAH9052080.1"/>
    </source>
</evidence>
<name>A0ABN8UGY7_9GAMM</name>
<organism evidence="1 2">
    <name type="scientific">Pseudoalteromonas holothuriae</name>
    <dbReference type="NCBI Taxonomy" id="2963714"/>
    <lineage>
        <taxon>Bacteria</taxon>
        <taxon>Pseudomonadati</taxon>
        <taxon>Pseudomonadota</taxon>
        <taxon>Gammaproteobacteria</taxon>
        <taxon>Alteromonadales</taxon>
        <taxon>Pseudoalteromonadaceae</taxon>
        <taxon>Pseudoalteromonas</taxon>
    </lineage>
</organism>
<dbReference type="RefSeq" id="WP_261591749.1">
    <property type="nucleotide sequence ID" value="NZ_CAMAPD010000002.1"/>
</dbReference>
<dbReference type="EMBL" id="CAMAPD010000002">
    <property type="protein sequence ID" value="CAH9052080.1"/>
    <property type="molecule type" value="Genomic_DNA"/>
</dbReference>
<comment type="caution">
    <text evidence="1">The sequence shown here is derived from an EMBL/GenBank/DDBJ whole genome shotgun (WGS) entry which is preliminary data.</text>
</comment>
<proteinExistence type="predicted"/>